<dbReference type="InterPro" id="IPR043132">
    <property type="entry name" value="BCAT-like_C"/>
</dbReference>
<gene>
    <name evidence="1" type="ORF">J4H85_07515</name>
</gene>
<reference evidence="1" key="1">
    <citation type="submission" date="2021-03" db="EMBL/GenBank/DDBJ databases">
        <title>Leucobacter chromiisoli sp. nov., isolated from chromium-containing soil of chemical plant.</title>
        <authorList>
            <person name="Xu Z."/>
        </authorList>
    </citation>
    <scope>NUCLEOTIDE SEQUENCE</scope>
    <source>
        <strain evidence="1">K 70/01</strain>
    </source>
</reference>
<dbReference type="GO" id="GO:0003824">
    <property type="term" value="F:catalytic activity"/>
    <property type="evidence" value="ECO:0007669"/>
    <property type="project" value="InterPro"/>
</dbReference>
<dbReference type="Gene3D" id="3.20.10.10">
    <property type="entry name" value="D-amino Acid Aminotransferase, subunit A, domain 2"/>
    <property type="match status" value="1"/>
</dbReference>
<evidence type="ECO:0008006" key="3">
    <source>
        <dbReference type="Google" id="ProtNLM"/>
    </source>
</evidence>
<evidence type="ECO:0000313" key="2">
    <source>
        <dbReference type="Proteomes" id="UP000668403"/>
    </source>
</evidence>
<dbReference type="AlphaFoldDB" id="A0A939QL16"/>
<keyword evidence="2" id="KW-1185">Reference proteome</keyword>
<accession>A0A939QL16</accession>
<protein>
    <recommendedName>
        <fullName evidence="3">Branched-chain amino acid aminotransferase/4-amino-4-deoxychorismate lyase</fullName>
    </recommendedName>
</protein>
<dbReference type="SUPFAM" id="SSF56752">
    <property type="entry name" value="D-aminoacid aminotransferase-like PLP-dependent enzymes"/>
    <property type="match status" value="1"/>
</dbReference>
<dbReference type="Proteomes" id="UP000668403">
    <property type="component" value="Unassembled WGS sequence"/>
</dbReference>
<organism evidence="1 2">
    <name type="scientific">Leucobacter tardus</name>
    <dbReference type="NCBI Taxonomy" id="501483"/>
    <lineage>
        <taxon>Bacteria</taxon>
        <taxon>Bacillati</taxon>
        <taxon>Actinomycetota</taxon>
        <taxon>Actinomycetes</taxon>
        <taxon>Micrococcales</taxon>
        <taxon>Microbacteriaceae</taxon>
        <taxon>Leucobacter</taxon>
    </lineage>
</organism>
<proteinExistence type="predicted"/>
<name>A0A939QL16_9MICO</name>
<dbReference type="RefSeq" id="WP_208238396.1">
    <property type="nucleotide sequence ID" value="NZ_BAAAQU010000002.1"/>
</dbReference>
<sequence>MSELLVADSFRVRRNPTTGIAEVRGWQFHLDRFARSAASALDERGAAPSESVDAFVLAASERVNAFGDGFPRFELWLDPDDTVRWGLSERPLPALTEVIALRSIAFADIAGLHDLDRKGPNIERYLAVNHELGAEALMLDASGHAVEGATTSLVWWDADGRGARTVPGARVDSVTERLVAEAAPQQPPTAAPPGGHPELAARDAGVAELTESEVWAVNALHGIRVVSHIDGVATRTPDASRLDWFRAVLEHSWEPVLLDGRATGAW</sequence>
<dbReference type="EMBL" id="JAGFBF010000005">
    <property type="protein sequence ID" value="MBO2989841.1"/>
    <property type="molecule type" value="Genomic_DNA"/>
</dbReference>
<comment type="caution">
    <text evidence="1">The sequence shown here is derived from an EMBL/GenBank/DDBJ whole genome shotgun (WGS) entry which is preliminary data.</text>
</comment>
<dbReference type="InterPro" id="IPR036038">
    <property type="entry name" value="Aminotransferase-like"/>
</dbReference>
<evidence type="ECO:0000313" key="1">
    <source>
        <dbReference type="EMBL" id="MBO2989841.1"/>
    </source>
</evidence>